<name>A0A1H5F3K9_RHOJO</name>
<dbReference type="RefSeq" id="WP_073365276.1">
    <property type="nucleotide sequence ID" value="NZ_FNTL01000004.1"/>
</dbReference>
<evidence type="ECO:0000313" key="3">
    <source>
        <dbReference type="Proteomes" id="UP000183407"/>
    </source>
</evidence>
<evidence type="ECO:0000313" key="2">
    <source>
        <dbReference type="EMBL" id="SED97893.1"/>
    </source>
</evidence>
<dbReference type="AlphaFoldDB" id="A0A1H5F3K9"/>
<dbReference type="OrthoDB" id="3204158at2"/>
<feature type="domain" description="DUF1214" evidence="1">
    <location>
        <begin position="94"/>
        <end position="169"/>
    </location>
</feature>
<dbReference type="InterPro" id="IPR010621">
    <property type="entry name" value="DUF1214"/>
</dbReference>
<accession>A0A1H5F3K9</accession>
<sequence length="400" mass="44635">MTGRVESVRSGALFDQLGQAWRQFGRTVVFDDPDTDTPLLRAEGLRFATRYLAAGALLSMELADPSYPEFGRWADTTCSWGIDNPDVIYTLAAVSGDRMYRIHGDRGTAHYLDIQVHSPHFCEAPDYRINSNIDSRSLAVGTDGAFELLLGSERPVGYTGNWLTIDAEAGSLCVRQVFSDWVTERPANLVIECVDAVYPPPAALSEADVAARAERLVRWLDKAGSYWDHMCKLSLNAPANSLAFTPLSESAWGGFQNQAYGMGSFRCAPDEAVILEFTPPQCHYWSFGLGNWYWETVNWFSRQSSLNHSQARLDDDGVFRAVISHRDPGVPNWLDTGGHTHGTINGRLLLTRDVPNPTMRLVPLEDVRTFLPSETPTVTSADRSEQIRLRRRSAHLRNSH</sequence>
<dbReference type="Proteomes" id="UP000183407">
    <property type="component" value="Unassembled WGS sequence"/>
</dbReference>
<reference evidence="3" key="1">
    <citation type="submission" date="2016-10" db="EMBL/GenBank/DDBJ databases">
        <authorList>
            <person name="Varghese N."/>
        </authorList>
    </citation>
    <scope>NUCLEOTIDE SEQUENCE [LARGE SCALE GENOMIC DNA]</scope>
    <source>
        <strain evidence="3">DSM 44719</strain>
    </source>
</reference>
<evidence type="ECO:0000259" key="1">
    <source>
        <dbReference type="Pfam" id="PF06742"/>
    </source>
</evidence>
<dbReference type="EMBL" id="FNTL01000004">
    <property type="protein sequence ID" value="SED97893.1"/>
    <property type="molecule type" value="Genomic_DNA"/>
</dbReference>
<dbReference type="Pfam" id="PF06742">
    <property type="entry name" value="DUF1214"/>
    <property type="match status" value="1"/>
</dbReference>
<protein>
    <recommendedName>
        <fullName evidence="1">DUF1214 domain-containing protein</fullName>
    </recommendedName>
</protein>
<organism evidence="2 3">
    <name type="scientific">Rhodococcus jostii</name>
    <dbReference type="NCBI Taxonomy" id="132919"/>
    <lineage>
        <taxon>Bacteria</taxon>
        <taxon>Bacillati</taxon>
        <taxon>Actinomycetota</taxon>
        <taxon>Actinomycetes</taxon>
        <taxon>Mycobacteriales</taxon>
        <taxon>Nocardiaceae</taxon>
        <taxon>Rhodococcus</taxon>
    </lineage>
</organism>
<gene>
    <name evidence="2" type="ORF">SAMN04490220_6242</name>
</gene>
<proteinExistence type="predicted"/>